<dbReference type="Proteomes" id="UP001060085">
    <property type="component" value="Linkage Group LG04"/>
</dbReference>
<name>A0ACC0BBB0_CATRO</name>
<dbReference type="EMBL" id="CM044704">
    <property type="protein sequence ID" value="KAI5669910.1"/>
    <property type="molecule type" value="Genomic_DNA"/>
</dbReference>
<accession>A0ACC0BBB0</accession>
<gene>
    <name evidence="1" type="ORF">M9H77_19763</name>
</gene>
<comment type="caution">
    <text evidence="1">The sequence shown here is derived from an EMBL/GenBank/DDBJ whole genome shotgun (WGS) entry which is preliminary data.</text>
</comment>
<protein>
    <submittedName>
        <fullName evidence="1">Uncharacterized protein</fullName>
    </submittedName>
</protein>
<evidence type="ECO:0000313" key="2">
    <source>
        <dbReference type="Proteomes" id="UP001060085"/>
    </source>
</evidence>
<proteinExistence type="predicted"/>
<keyword evidence="2" id="KW-1185">Reference proteome</keyword>
<sequence>MVKFDEEIFEPLSPSSEIEDQEFEAEDISYDDLKKRMWKDRMHMQKLKAQRPIPEPDPQAKEDISKRKKMARAQDSILKYMVKIMEVCNAQGFVYGIVPEKGKTVTGSSDSLREWWKDKVSEKRKCVFVPEAREDTLFACQNFLCPESDVCSGFVDKNSRTQHEKLCTYRPADENISGLDLQIYENEFSPDHPESIVSYEQQHQSDNIAEIVQEVNRTLELPIFYSGHNNEVDFLPNQETMVSNGRQLQELDWMDLVLPENEANIAEVVQELNKNVDYRNYLIGISENTMDLNLNISPLEEALRSSTQLNTPSVWDLAYIDEEQS</sequence>
<reference evidence="2" key="1">
    <citation type="journal article" date="2023" name="Nat. Plants">
        <title>Single-cell RNA sequencing provides a high-resolution roadmap for understanding the multicellular compartmentation of specialized metabolism.</title>
        <authorList>
            <person name="Sun S."/>
            <person name="Shen X."/>
            <person name="Li Y."/>
            <person name="Li Y."/>
            <person name="Wang S."/>
            <person name="Li R."/>
            <person name="Zhang H."/>
            <person name="Shen G."/>
            <person name="Guo B."/>
            <person name="Wei J."/>
            <person name="Xu J."/>
            <person name="St-Pierre B."/>
            <person name="Chen S."/>
            <person name="Sun C."/>
        </authorList>
    </citation>
    <scope>NUCLEOTIDE SEQUENCE [LARGE SCALE GENOMIC DNA]</scope>
</reference>
<organism evidence="1 2">
    <name type="scientific">Catharanthus roseus</name>
    <name type="common">Madagascar periwinkle</name>
    <name type="synonym">Vinca rosea</name>
    <dbReference type="NCBI Taxonomy" id="4058"/>
    <lineage>
        <taxon>Eukaryota</taxon>
        <taxon>Viridiplantae</taxon>
        <taxon>Streptophyta</taxon>
        <taxon>Embryophyta</taxon>
        <taxon>Tracheophyta</taxon>
        <taxon>Spermatophyta</taxon>
        <taxon>Magnoliopsida</taxon>
        <taxon>eudicotyledons</taxon>
        <taxon>Gunneridae</taxon>
        <taxon>Pentapetalae</taxon>
        <taxon>asterids</taxon>
        <taxon>lamiids</taxon>
        <taxon>Gentianales</taxon>
        <taxon>Apocynaceae</taxon>
        <taxon>Rauvolfioideae</taxon>
        <taxon>Vinceae</taxon>
        <taxon>Catharanthinae</taxon>
        <taxon>Catharanthus</taxon>
    </lineage>
</organism>
<evidence type="ECO:0000313" key="1">
    <source>
        <dbReference type="EMBL" id="KAI5669910.1"/>
    </source>
</evidence>